<dbReference type="AlphaFoldDB" id="A0A8H5LKT1"/>
<comment type="cofactor">
    <cofactor evidence="1 9">
        <name>heme</name>
        <dbReference type="ChEBI" id="CHEBI:30413"/>
    </cofactor>
</comment>
<evidence type="ECO:0000256" key="2">
    <source>
        <dbReference type="ARBA" id="ARBA00005179"/>
    </source>
</evidence>
<evidence type="ECO:0000256" key="8">
    <source>
        <dbReference type="ARBA" id="ARBA00023033"/>
    </source>
</evidence>
<evidence type="ECO:0000256" key="5">
    <source>
        <dbReference type="ARBA" id="ARBA00022723"/>
    </source>
</evidence>
<keyword evidence="12" id="KW-1185">Reference proteome</keyword>
<evidence type="ECO:0000256" key="10">
    <source>
        <dbReference type="RuleBase" id="RU000461"/>
    </source>
</evidence>
<dbReference type="PROSITE" id="PS00086">
    <property type="entry name" value="CYTOCHROME_P450"/>
    <property type="match status" value="1"/>
</dbReference>
<keyword evidence="5 9" id="KW-0479">Metal-binding</keyword>
<dbReference type="Gene3D" id="1.10.630.10">
    <property type="entry name" value="Cytochrome P450"/>
    <property type="match status" value="1"/>
</dbReference>
<dbReference type="Pfam" id="PF00067">
    <property type="entry name" value="p450"/>
    <property type="match status" value="1"/>
</dbReference>
<feature type="binding site" description="axial binding residue" evidence="9">
    <location>
        <position position="518"/>
    </location>
    <ligand>
        <name>heme</name>
        <dbReference type="ChEBI" id="CHEBI:30413"/>
    </ligand>
    <ligandPart>
        <name>Fe</name>
        <dbReference type="ChEBI" id="CHEBI:18248"/>
    </ligandPart>
</feature>
<dbReference type="Proteomes" id="UP000559027">
    <property type="component" value="Unassembled WGS sequence"/>
</dbReference>
<keyword evidence="7 9" id="KW-0408">Iron</keyword>
<dbReference type="EMBL" id="JAACJO010000003">
    <property type="protein sequence ID" value="KAF5360981.1"/>
    <property type="molecule type" value="Genomic_DNA"/>
</dbReference>
<name>A0A8H5LKT1_9AGAR</name>
<evidence type="ECO:0008006" key="13">
    <source>
        <dbReference type="Google" id="ProtNLM"/>
    </source>
</evidence>
<dbReference type="PANTHER" id="PTHR46300">
    <property type="entry name" value="P450, PUTATIVE (EUROFUNG)-RELATED-RELATED"/>
    <property type="match status" value="1"/>
</dbReference>
<dbReference type="OrthoDB" id="3015650at2759"/>
<evidence type="ECO:0000256" key="4">
    <source>
        <dbReference type="ARBA" id="ARBA00022617"/>
    </source>
</evidence>
<keyword evidence="4 9" id="KW-0349">Heme</keyword>
<dbReference type="InterPro" id="IPR036396">
    <property type="entry name" value="Cyt_P450_sf"/>
</dbReference>
<comment type="caution">
    <text evidence="11">The sequence shown here is derived from an EMBL/GenBank/DDBJ whole genome shotgun (WGS) entry which is preliminary data.</text>
</comment>
<keyword evidence="6 10" id="KW-0560">Oxidoreductase</keyword>
<sequence length="595" mass="66813">MPEFFDETRTASVSASANVPHESQHQGCSFGVIGTLLRLPTHSSFKGLRTTYQKQKRLDSGYVAPSLARSFSTSTMSLINIRDGLIVSLCVLVHFIYKNRRRRLLPFPPGPSPWPIVKNTFTIPLINAHGYYKELGAKLGSKLLYLEALGQPMLIINDISIAQDLLEKRSALYSSRPAIPMLNDVVGIRTYFAFMPYGDYWRIHRRMFQQHFSEKHLARNQERAIEFIRKGLLVNLFESPDNFDEHIRNCVGGIAVSITYGLPVQRKSDPLVRFSEETFAVANAIAAPGKFLVNVVPSLKHVPEWMPGAGFKQVAKKARVDLVKLAEEPFEATVEMMEEGTAPVCFIAETLERHRHSPDYETQAIYAKQTAAMVFGAVSETTVTALNTFILGMLKRPDVLKKAQKEVDDVAGIDRLPEFSDIPRLQYLSAVIKETLRWNPVVPMGIPHYTSEEDVYMGYYIPKGCAVFANAYAMLQDEEIFPEPQTFKPERFIKNDRIREDIPDPEYIATFGFGRRICPGAHIARSTLHLAAASLLHLFDIAPALNNDGKPIEIIPQFKQASIIAEPLPFRCKITPRAGRDVSGLLKGYMGSDPI</sequence>
<organism evidence="11 12">
    <name type="scientific">Leucocoprinus leucothites</name>
    <dbReference type="NCBI Taxonomy" id="201217"/>
    <lineage>
        <taxon>Eukaryota</taxon>
        <taxon>Fungi</taxon>
        <taxon>Dikarya</taxon>
        <taxon>Basidiomycota</taxon>
        <taxon>Agaricomycotina</taxon>
        <taxon>Agaricomycetes</taxon>
        <taxon>Agaricomycetidae</taxon>
        <taxon>Agaricales</taxon>
        <taxon>Agaricineae</taxon>
        <taxon>Agaricaceae</taxon>
        <taxon>Leucocoprinus</taxon>
    </lineage>
</organism>
<dbReference type="GO" id="GO:0005506">
    <property type="term" value="F:iron ion binding"/>
    <property type="evidence" value="ECO:0007669"/>
    <property type="project" value="InterPro"/>
</dbReference>
<evidence type="ECO:0000256" key="7">
    <source>
        <dbReference type="ARBA" id="ARBA00023004"/>
    </source>
</evidence>
<keyword evidence="8 10" id="KW-0503">Monooxygenase</keyword>
<dbReference type="InterPro" id="IPR017972">
    <property type="entry name" value="Cyt_P450_CS"/>
</dbReference>
<protein>
    <recommendedName>
        <fullName evidence="13">O-methylsterigmatocystin oxidoreductase</fullName>
    </recommendedName>
</protein>
<dbReference type="PRINTS" id="PR00463">
    <property type="entry name" value="EP450I"/>
</dbReference>
<comment type="pathway">
    <text evidence="2">Secondary metabolite biosynthesis.</text>
</comment>
<evidence type="ECO:0000256" key="3">
    <source>
        <dbReference type="ARBA" id="ARBA00010617"/>
    </source>
</evidence>
<accession>A0A8H5LKT1</accession>
<evidence type="ECO:0000313" key="12">
    <source>
        <dbReference type="Proteomes" id="UP000559027"/>
    </source>
</evidence>
<proteinExistence type="inferred from homology"/>
<dbReference type="InterPro" id="IPR001128">
    <property type="entry name" value="Cyt_P450"/>
</dbReference>
<dbReference type="GO" id="GO:0016705">
    <property type="term" value="F:oxidoreductase activity, acting on paired donors, with incorporation or reduction of molecular oxygen"/>
    <property type="evidence" value="ECO:0007669"/>
    <property type="project" value="InterPro"/>
</dbReference>
<evidence type="ECO:0000256" key="6">
    <source>
        <dbReference type="ARBA" id="ARBA00023002"/>
    </source>
</evidence>
<dbReference type="SUPFAM" id="SSF48264">
    <property type="entry name" value="Cytochrome P450"/>
    <property type="match status" value="1"/>
</dbReference>
<dbReference type="GO" id="GO:0020037">
    <property type="term" value="F:heme binding"/>
    <property type="evidence" value="ECO:0007669"/>
    <property type="project" value="InterPro"/>
</dbReference>
<gene>
    <name evidence="11" type="ORF">D9756_005149</name>
</gene>
<dbReference type="PRINTS" id="PR00385">
    <property type="entry name" value="P450"/>
</dbReference>
<dbReference type="InterPro" id="IPR050364">
    <property type="entry name" value="Cytochrome_P450_fung"/>
</dbReference>
<evidence type="ECO:0000256" key="9">
    <source>
        <dbReference type="PIRSR" id="PIRSR602401-1"/>
    </source>
</evidence>
<comment type="similarity">
    <text evidence="3 10">Belongs to the cytochrome P450 family.</text>
</comment>
<dbReference type="CDD" id="cd11065">
    <property type="entry name" value="CYP64-like"/>
    <property type="match status" value="1"/>
</dbReference>
<dbReference type="PANTHER" id="PTHR46300:SF7">
    <property type="entry name" value="P450, PUTATIVE (EUROFUNG)-RELATED"/>
    <property type="match status" value="1"/>
</dbReference>
<evidence type="ECO:0000313" key="11">
    <source>
        <dbReference type="EMBL" id="KAF5360981.1"/>
    </source>
</evidence>
<dbReference type="InterPro" id="IPR002401">
    <property type="entry name" value="Cyt_P450_E_grp-I"/>
</dbReference>
<evidence type="ECO:0000256" key="1">
    <source>
        <dbReference type="ARBA" id="ARBA00001971"/>
    </source>
</evidence>
<dbReference type="GO" id="GO:0004497">
    <property type="term" value="F:monooxygenase activity"/>
    <property type="evidence" value="ECO:0007669"/>
    <property type="project" value="UniProtKB-KW"/>
</dbReference>
<reference evidence="11 12" key="1">
    <citation type="journal article" date="2020" name="ISME J.">
        <title>Uncovering the hidden diversity of litter-decomposition mechanisms in mushroom-forming fungi.</title>
        <authorList>
            <person name="Floudas D."/>
            <person name="Bentzer J."/>
            <person name="Ahren D."/>
            <person name="Johansson T."/>
            <person name="Persson P."/>
            <person name="Tunlid A."/>
        </authorList>
    </citation>
    <scope>NUCLEOTIDE SEQUENCE [LARGE SCALE GENOMIC DNA]</scope>
    <source>
        <strain evidence="11 12">CBS 146.42</strain>
    </source>
</reference>